<dbReference type="Proteomes" id="UP000008694">
    <property type="component" value="Unassembled WGS sequence"/>
</dbReference>
<evidence type="ECO:0000313" key="2">
    <source>
        <dbReference type="Proteomes" id="UP000008694"/>
    </source>
</evidence>
<accession>D7MM68</accession>
<keyword evidence="2" id="KW-1185">Reference proteome</keyword>
<dbReference type="GO" id="GO:0005737">
    <property type="term" value="C:cytoplasm"/>
    <property type="evidence" value="ECO:0007669"/>
    <property type="project" value="EnsemblPlants"/>
</dbReference>
<dbReference type="PANTHER" id="PTHR35133:SF1">
    <property type="entry name" value="PROTEIN EFFECTOR OF TRANSCRIPTION 2-RELATED"/>
    <property type="match status" value="1"/>
</dbReference>
<dbReference type="KEGG" id="aly:9302240"/>
<dbReference type="PANTHER" id="PTHR35133">
    <property type="entry name" value="PROTEIN EFFECTOR OF TRANSCRIPTION 2-RELATED"/>
    <property type="match status" value="1"/>
</dbReference>
<dbReference type="AlphaFoldDB" id="D7MM68"/>
<dbReference type="STRING" id="81972.D7MM68"/>
<name>D7MM68_ARALL</name>
<dbReference type="Gramene" id="scaffold_802234.1">
    <property type="protein sequence ID" value="scaffold_802234.1"/>
    <property type="gene ID" value="scaffold_802234.1"/>
</dbReference>
<dbReference type="GO" id="GO:0003677">
    <property type="term" value="F:DNA binding"/>
    <property type="evidence" value="ECO:0007669"/>
    <property type="project" value="InterPro"/>
</dbReference>
<sequence length="201" mass="23130">MSFGLLSKMATLKTNHIRHTISGMQKITTIMPVISQVLNNRLIGREFSSVAVVPTMFKREDYKRTIYDAIFSDWKILTRPNDWNDFKNGKEGVRRYRHEDLPPIYRTGLYELGVAVIGQDDLGQKFDPDNVVPTYLGQSVDMKSRLQDYGRCGGHLPASLFEDLSSKEFCILFRYAMMRSKWEAAAIEGMILSTIDYPWNC</sequence>
<proteinExistence type="predicted"/>
<reference evidence="2" key="1">
    <citation type="journal article" date="2011" name="Nat. Genet.">
        <title>The Arabidopsis lyrata genome sequence and the basis of rapid genome size change.</title>
        <authorList>
            <person name="Hu T.T."/>
            <person name="Pattyn P."/>
            <person name="Bakker E.G."/>
            <person name="Cao J."/>
            <person name="Cheng J.-F."/>
            <person name="Clark R.M."/>
            <person name="Fahlgren N."/>
            <person name="Fawcett J.A."/>
            <person name="Grimwood J."/>
            <person name="Gundlach H."/>
            <person name="Haberer G."/>
            <person name="Hollister J.D."/>
            <person name="Ossowski S."/>
            <person name="Ottilar R.P."/>
            <person name="Salamov A.A."/>
            <person name="Schneeberger K."/>
            <person name="Spannagl M."/>
            <person name="Wang X."/>
            <person name="Yang L."/>
            <person name="Nasrallah M.E."/>
            <person name="Bergelson J."/>
            <person name="Carrington J.C."/>
            <person name="Gaut B.S."/>
            <person name="Schmutz J."/>
            <person name="Mayer K.F.X."/>
            <person name="Van de Peer Y."/>
            <person name="Grigoriev I.V."/>
            <person name="Nordborg M."/>
            <person name="Weigel D."/>
            <person name="Guo Y.-L."/>
        </authorList>
    </citation>
    <scope>NUCLEOTIDE SEQUENCE [LARGE SCALE GENOMIC DNA]</scope>
    <source>
        <strain evidence="2">cv. MN47</strain>
    </source>
</reference>
<dbReference type="eggNOG" id="ENOG502QXNF">
    <property type="taxonomic scope" value="Eukaryota"/>
</dbReference>
<protein>
    <submittedName>
        <fullName evidence="1">Uncharacterized protein</fullName>
    </submittedName>
</protein>
<dbReference type="InterPro" id="IPR038909">
    <property type="entry name" value="Effector_transcript"/>
</dbReference>
<dbReference type="EMBL" id="GL348720">
    <property type="protein sequence ID" value="EFH42425.1"/>
    <property type="molecule type" value="Genomic_DNA"/>
</dbReference>
<dbReference type="OrthoDB" id="1922121at2759"/>
<dbReference type="Pfam" id="PF19239">
    <property type="entry name" value="GIY_YIG_domain"/>
    <property type="match status" value="1"/>
</dbReference>
<evidence type="ECO:0000313" key="1">
    <source>
        <dbReference type="EMBL" id="EFH42425.1"/>
    </source>
</evidence>
<organism evidence="2">
    <name type="scientific">Arabidopsis lyrata subsp. lyrata</name>
    <name type="common">Lyre-leaved rock-cress</name>
    <dbReference type="NCBI Taxonomy" id="81972"/>
    <lineage>
        <taxon>Eukaryota</taxon>
        <taxon>Viridiplantae</taxon>
        <taxon>Streptophyta</taxon>
        <taxon>Embryophyta</taxon>
        <taxon>Tracheophyta</taxon>
        <taxon>Spermatophyta</taxon>
        <taxon>Magnoliopsida</taxon>
        <taxon>eudicotyledons</taxon>
        <taxon>Gunneridae</taxon>
        <taxon>Pentapetalae</taxon>
        <taxon>rosids</taxon>
        <taxon>malvids</taxon>
        <taxon>Brassicales</taxon>
        <taxon>Brassicaceae</taxon>
        <taxon>Camelineae</taxon>
        <taxon>Arabidopsis</taxon>
    </lineage>
</organism>
<dbReference type="GO" id="GO:0006355">
    <property type="term" value="P:regulation of DNA-templated transcription"/>
    <property type="evidence" value="ECO:0007669"/>
    <property type="project" value="InterPro"/>
</dbReference>
<gene>
    <name evidence="1" type="ORF">ARALYDRAFT_918834</name>
</gene>
<dbReference type="HOGENOM" id="CLU_095836_0_0_1"/>